<name>A0A2G1VSH5_9FLAO</name>
<proteinExistence type="predicted"/>
<protein>
    <submittedName>
        <fullName evidence="2">Uncharacterized protein</fullName>
    </submittedName>
</protein>
<comment type="caution">
    <text evidence="2">The sequence shown here is derived from an EMBL/GenBank/DDBJ whole genome shotgun (WGS) entry which is preliminary data.</text>
</comment>
<evidence type="ECO:0000313" key="2">
    <source>
        <dbReference type="EMBL" id="PHQ29570.1"/>
    </source>
</evidence>
<accession>A0A2G1VSH5</accession>
<dbReference type="Proteomes" id="UP000229433">
    <property type="component" value="Unassembled WGS sequence"/>
</dbReference>
<evidence type="ECO:0000313" key="3">
    <source>
        <dbReference type="Proteomes" id="UP000229433"/>
    </source>
</evidence>
<feature type="transmembrane region" description="Helical" evidence="1">
    <location>
        <begin position="26"/>
        <end position="48"/>
    </location>
</feature>
<reference evidence="2 3" key="1">
    <citation type="submission" date="2017-08" db="EMBL/GenBank/DDBJ databases">
        <title>The whole genome shortgun sequences of strain Leeuwenhoekiella nanhaiensis G18 from the South China Sea.</title>
        <authorList>
            <person name="Liu Q."/>
        </authorList>
    </citation>
    <scope>NUCLEOTIDE SEQUENCE [LARGE SCALE GENOMIC DNA]</scope>
    <source>
        <strain evidence="2 3">G18</strain>
    </source>
</reference>
<evidence type="ECO:0000256" key="1">
    <source>
        <dbReference type="SAM" id="Phobius"/>
    </source>
</evidence>
<organism evidence="2 3">
    <name type="scientific">Leeuwenhoekiella nanhaiensis</name>
    <dbReference type="NCBI Taxonomy" id="1655491"/>
    <lineage>
        <taxon>Bacteria</taxon>
        <taxon>Pseudomonadati</taxon>
        <taxon>Bacteroidota</taxon>
        <taxon>Flavobacteriia</taxon>
        <taxon>Flavobacteriales</taxon>
        <taxon>Flavobacteriaceae</taxon>
        <taxon>Leeuwenhoekiella</taxon>
    </lineage>
</organism>
<keyword evidence="3" id="KW-1185">Reference proteome</keyword>
<dbReference type="EMBL" id="NQXA01000004">
    <property type="protein sequence ID" value="PHQ29570.1"/>
    <property type="molecule type" value="Genomic_DNA"/>
</dbReference>
<keyword evidence="1" id="KW-0472">Membrane</keyword>
<keyword evidence="1" id="KW-0812">Transmembrane</keyword>
<sequence length="158" mass="18736">MIFMIALFGILIYTLTLDSFLKAEMNYIETLIISAIVILAIALLNYGYIKNDEFHREKDILNNENKLIIEKYLVQLTEQREWSFIKNSEQLKVMTIPMWQIQIGNYSKLYMIYDNDDLLLNFSSYALFGLKFPVNYFCNRKIEQKIIQKIKTKIKNAP</sequence>
<gene>
    <name evidence="2" type="ORF">CJ305_09650</name>
</gene>
<keyword evidence="1" id="KW-1133">Transmembrane helix</keyword>
<dbReference type="AlphaFoldDB" id="A0A2G1VSH5"/>